<dbReference type="SUPFAM" id="SSF103657">
    <property type="entry name" value="BAR/IMD domain-like"/>
    <property type="match status" value="1"/>
</dbReference>
<dbReference type="Proteomes" id="UP000887572">
    <property type="component" value="Unplaced"/>
</dbReference>
<feature type="region of interest" description="Disordered" evidence="1">
    <location>
        <begin position="225"/>
        <end position="280"/>
    </location>
</feature>
<accession>A0A914HY69</accession>
<dbReference type="WBParaSite" id="Gr19_v10_g4882.t1">
    <property type="protein sequence ID" value="Gr19_v10_g4882.t1"/>
    <property type="gene ID" value="Gr19_v10_g4882"/>
</dbReference>
<proteinExistence type="predicted"/>
<evidence type="ECO:0000313" key="3">
    <source>
        <dbReference type="Proteomes" id="UP000887572"/>
    </source>
</evidence>
<evidence type="ECO:0000256" key="1">
    <source>
        <dbReference type="SAM" id="MobiDB-lite"/>
    </source>
</evidence>
<dbReference type="Pfam" id="PF03114">
    <property type="entry name" value="BAR"/>
    <property type="match status" value="1"/>
</dbReference>
<dbReference type="Gene3D" id="1.20.1270.60">
    <property type="entry name" value="Arfaptin homology (AH) domain/BAR domain"/>
    <property type="match status" value="1"/>
</dbReference>
<reference evidence="4" key="1">
    <citation type="submission" date="2022-11" db="UniProtKB">
        <authorList>
            <consortium name="WormBaseParasite"/>
        </authorList>
    </citation>
    <scope>IDENTIFICATION</scope>
</reference>
<dbReference type="InterPro" id="IPR004148">
    <property type="entry name" value="BAR_dom"/>
</dbReference>
<name>A0A914HY69_GLORO</name>
<keyword evidence="3" id="KW-1185">Reference proteome</keyword>
<dbReference type="AlphaFoldDB" id="A0A914HY69"/>
<organism evidence="3 4">
    <name type="scientific">Globodera rostochiensis</name>
    <name type="common">Golden nematode worm</name>
    <name type="synonym">Heterodera rostochiensis</name>
    <dbReference type="NCBI Taxonomy" id="31243"/>
    <lineage>
        <taxon>Eukaryota</taxon>
        <taxon>Metazoa</taxon>
        <taxon>Ecdysozoa</taxon>
        <taxon>Nematoda</taxon>
        <taxon>Chromadorea</taxon>
        <taxon>Rhabditida</taxon>
        <taxon>Tylenchina</taxon>
        <taxon>Tylenchomorpha</taxon>
        <taxon>Tylenchoidea</taxon>
        <taxon>Heteroderidae</taxon>
        <taxon>Heteroderinae</taxon>
        <taxon>Globodera</taxon>
    </lineage>
</organism>
<evidence type="ECO:0000313" key="4">
    <source>
        <dbReference type="WBParaSite" id="Gr19_v10_g4882.t1"/>
    </source>
</evidence>
<dbReference type="GO" id="GO:0005737">
    <property type="term" value="C:cytoplasm"/>
    <property type="evidence" value="ECO:0007669"/>
    <property type="project" value="InterPro"/>
</dbReference>
<protein>
    <submittedName>
        <fullName evidence="4">BAR domain-containing protein</fullName>
    </submittedName>
</protein>
<dbReference type="InterPro" id="IPR027267">
    <property type="entry name" value="AH/BAR_dom_sf"/>
</dbReference>
<feature type="domain" description="BAR" evidence="2">
    <location>
        <begin position="51"/>
        <end position="215"/>
    </location>
</feature>
<feature type="compositionally biased region" description="Low complexity" evidence="1">
    <location>
        <begin position="225"/>
        <end position="258"/>
    </location>
</feature>
<evidence type="ECO:0000259" key="2">
    <source>
        <dbReference type="Pfam" id="PF03114"/>
    </source>
</evidence>
<sequence length="280" mass="31067">MPYWASEKKKIPKEFVDGIEQLRLFDSSTKQVALWLEKTASVGSSDDVNNKRKGKKDTTNEGVLEAMGTVCKKFGTRFFGTDYGMNLVEFGEACKRIGKNGADMQYQVKEKVLIPLKMWKTDKYPIIIKNLKKCKELEETLHRTERALAANPNNSLYKTSENNARNAYDLVYTSCLDEVKEAKELWTQHIEYLREFMDIQSRNASFAHNQLKMIAGKLGTDVKTAAPPGPVKAAAPPGPVKAAAPPGPVKTAATTTTKMSTSSDYGILAPNPKSAVSRRP</sequence>